<comment type="caution">
    <text evidence="1">The sequence shown here is derived from an EMBL/GenBank/DDBJ whole genome shotgun (WGS) entry which is preliminary data.</text>
</comment>
<proteinExistence type="predicted"/>
<dbReference type="AlphaFoldDB" id="A0A546Y014"/>
<evidence type="ECO:0008006" key="3">
    <source>
        <dbReference type="Google" id="ProtNLM"/>
    </source>
</evidence>
<dbReference type="EMBL" id="SGOE01000003">
    <property type="protein sequence ID" value="TRB06340.1"/>
    <property type="molecule type" value="Genomic_DNA"/>
</dbReference>
<evidence type="ECO:0000313" key="2">
    <source>
        <dbReference type="Proteomes" id="UP000317023"/>
    </source>
</evidence>
<organism evidence="1 2">
    <name type="scientific">Agrobacterium tumefaciens</name>
    <dbReference type="NCBI Taxonomy" id="358"/>
    <lineage>
        <taxon>Bacteria</taxon>
        <taxon>Pseudomonadati</taxon>
        <taxon>Pseudomonadota</taxon>
        <taxon>Alphaproteobacteria</taxon>
        <taxon>Hyphomicrobiales</taxon>
        <taxon>Rhizobiaceae</taxon>
        <taxon>Rhizobium/Agrobacterium group</taxon>
        <taxon>Agrobacterium</taxon>
        <taxon>Agrobacterium tumefaciens complex</taxon>
    </lineage>
</organism>
<dbReference type="Gene3D" id="1.20.120.330">
    <property type="entry name" value="Nucleotidyltransferases domain 2"/>
    <property type="match status" value="1"/>
</dbReference>
<sequence>MIPESSGATPFGIFLLADEYLAASRASLVKTRQTLTYGPTRLLAYHSCELFLKTYMRSHGMLIADLRAFQHDLPTMLSAATEMGLQPKKGMLRAFKVLEENNDYVRVRYSLKTDAVRPHAENAITLAEKTRESVRLALNFDEFGNPKGQLWNCPLPADYPVSSPKVIAADA</sequence>
<accession>A0A546Y014</accession>
<name>A0A546Y014_AGRTU</name>
<reference evidence="1 2" key="1">
    <citation type="journal article" date="2019" name="Appl. Microbiol. Biotechnol.">
        <title>Differential efficiency of wild type rhizogenic strains for rol gene transformation of plants.</title>
        <authorList>
            <person name="Desmet S."/>
            <person name="De Keyser E."/>
            <person name="Van Vaerenbergh J."/>
            <person name="Baeyen S."/>
            <person name="Van Huylenbroeck J."/>
            <person name="Geelen D."/>
            <person name="Dhooghe E."/>
        </authorList>
    </citation>
    <scope>NUCLEOTIDE SEQUENCE [LARGE SCALE GENOMIC DNA]</scope>
    <source>
        <strain evidence="1 2">MAFF210266</strain>
    </source>
</reference>
<evidence type="ECO:0000313" key="1">
    <source>
        <dbReference type="EMBL" id="TRB06340.1"/>
    </source>
</evidence>
<gene>
    <name evidence="1" type="ORF">EXN61_14280</name>
</gene>
<dbReference type="RefSeq" id="WP_142857257.1">
    <property type="nucleotide sequence ID" value="NZ_SGOE01000003.1"/>
</dbReference>
<protein>
    <recommendedName>
        <fullName evidence="3">HEPN domain-containing protein</fullName>
    </recommendedName>
</protein>
<dbReference type="Proteomes" id="UP000317023">
    <property type="component" value="Unassembled WGS sequence"/>
</dbReference>